<dbReference type="EMBL" id="JH598068">
    <property type="status" value="NOT_ANNOTATED_CDS"/>
    <property type="molecule type" value="Genomic_DNA"/>
</dbReference>
<dbReference type="EnsemblProtists" id="HpaT812148">
    <property type="protein sequence ID" value="HpaP812148"/>
    <property type="gene ID" value="HpaG812148"/>
</dbReference>
<keyword evidence="3" id="KW-1185">Reference proteome</keyword>
<evidence type="ECO:0000259" key="1">
    <source>
        <dbReference type="Pfam" id="PF03184"/>
    </source>
</evidence>
<reference evidence="2" key="2">
    <citation type="submission" date="2015-06" db="UniProtKB">
        <authorList>
            <consortium name="EnsemblProtists"/>
        </authorList>
    </citation>
    <scope>IDENTIFICATION</scope>
    <source>
        <strain evidence="2">Emoy2</strain>
    </source>
</reference>
<feature type="domain" description="DDE-1" evidence="1">
    <location>
        <begin position="1"/>
        <end position="60"/>
    </location>
</feature>
<dbReference type="AlphaFoldDB" id="M4BZX3"/>
<accession>M4BZX3</accession>
<dbReference type="InParanoid" id="M4BZX3"/>
<dbReference type="HOGENOM" id="CLU_1839007_0_0_1"/>
<dbReference type="GO" id="GO:0003676">
    <property type="term" value="F:nucleic acid binding"/>
    <property type="evidence" value="ECO:0007669"/>
    <property type="project" value="InterPro"/>
</dbReference>
<sequence length="140" mass="16007">MDAEIISAFKRHHRRFYLQNGLNREEQNYYNLYNVDQLTATRWSLSAWSEISSGTVKNCFRHTGIMTDLAGRQEAGAGKAVQDGAVSMKEQLVDQELETVLERLSLRNPVSPAYFLNPVEEEESAHMELTDAKIMKLVQE</sequence>
<protein>
    <recommendedName>
        <fullName evidence="1">DDE-1 domain-containing protein</fullName>
    </recommendedName>
</protein>
<name>M4BZX3_HYAAE</name>
<dbReference type="InterPro" id="IPR004875">
    <property type="entry name" value="DDE_SF_endonuclease_dom"/>
</dbReference>
<proteinExistence type="predicted"/>
<reference evidence="3" key="1">
    <citation type="journal article" date="2010" name="Science">
        <title>Signatures of adaptation to obligate biotrophy in the Hyaloperonospora arabidopsidis genome.</title>
        <authorList>
            <person name="Baxter L."/>
            <person name="Tripathy S."/>
            <person name="Ishaque N."/>
            <person name="Boot N."/>
            <person name="Cabral A."/>
            <person name="Kemen E."/>
            <person name="Thines M."/>
            <person name="Ah-Fong A."/>
            <person name="Anderson R."/>
            <person name="Badejoko W."/>
            <person name="Bittner-Eddy P."/>
            <person name="Boore J.L."/>
            <person name="Chibucos M.C."/>
            <person name="Coates M."/>
            <person name="Dehal P."/>
            <person name="Delehaunty K."/>
            <person name="Dong S."/>
            <person name="Downton P."/>
            <person name="Dumas B."/>
            <person name="Fabro G."/>
            <person name="Fronick C."/>
            <person name="Fuerstenberg S.I."/>
            <person name="Fulton L."/>
            <person name="Gaulin E."/>
            <person name="Govers F."/>
            <person name="Hughes L."/>
            <person name="Humphray S."/>
            <person name="Jiang R.H."/>
            <person name="Judelson H."/>
            <person name="Kamoun S."/>
            <person name="Kyung K."/>
            <person name="Meijer H."/>
            <person name="Minx P."/>
            <person name="Morris P."/>
            <person name="Nelson J."/>
            <person name="Phuntumart V."/>
            <person name="Qutob D."/>
            <person name="Rehmany A."/>
            <person name="Rougon-Cardoso A."/>
            <person name="Ryden P."/>
            <person name="Torto-Alalibo T."/>
            <person name="Studholme D."/>
            <person name="Wang Y."/>
            <person name="Win J."/>
            <person name="Wood J."/>
            <person name="Clifton S.W."/>
            <person name="Rogers J."/>
            <person name="Van den Ackerveken G."/>
            <person name="Jones J.D."/>
            <person name="McDowell J.M."/>
            <person name="Beynon J."/>
            <person name="Tyler B.M."/>
        </authorList>
    </citation>
    <scope>NUCLEOTIDE SEQUENCE [LARGE SCALE GENOMIC DNA]</scope>
    <source>
        <strain evidence="3">Emoy2</strain>
    </source>
</reference>
<organism evidence="2 3">
    <name type="scientific">Hyaloperonospora arabidopsidis (strain Emoy2)</name>
    <name type="common">Downy mildew agent</name>
    <name type="synonym">Peronospora arabidopsidis</name>
    <dbReference type="NCBI Taxonomy" id="559515"/>
    <lineage>
        <taxon>Eukaryota</taxon>
        <taxon>Sar</taxon>
        <taxon>Stramenopiles</taxon>
        <taxon>Oomycota</taxon>
        <taxon>Peronosporomycetes</taxon>
        <taxon>Peronosporales</taxon>
        <taxon>Peronosporaceae</taxon>
        <taxon>Hyaloperonospora</taxon>
    </lineage>
</organism>
<dbReference type="Pfam" id="PF03184">
    <property type="entry name" value="DDE_1"/>
    <property type="match status" value="1"/>
</dbReference>
<dbReference type="Proteomes" id="UP000011713">
    <property type="component" value="Unassembled WGS sequence"/>
</dbReference>
<evidence type="ECO:0000313" key="2">
    <source>
        <dbReference type="EnsemblProtists" id="HpaP812148"/>
    </source>
</evidence>
<evidence type="ECO:0000313" key="3">
    <source>
        <dbReference type="Proteomes" id="UP000011713"/>
    </source>
</evidence>
<dbReference type="VEuPathDB" id="FungiDB:HpaG812148"/>